<evidence type="ECO:0000313" key="13">
    <source>
        <dbReference type="EMBL" id="AGA63928.1"/>
    </source>
</evidence>
<dbReference type="InterPro" id="IPR005995">
    <property type="entry name" value="Pgm_bpd_ind"/>
</dbReference>
<keyword evidence="6 7" id="KW-0413">Isomerase</keyword>
<evidence type="ECO:0000259" key="12">
    <source>
        <dbReference type="Pfam" id="PF06415"/>
    </source>
</evidence>
<feature type="binding site" evidence="7 10">
    <location>
        <position position="444"/>
    </location>
    <ligand>
        <name>Mn(2+)</name>
        <dbReference type="ChEBI" id="CHEBI:29035"/>
        <label>2</label>
    </ligand>
</feature>
<evidence type="ECO:0000256" key="2">
    <source>
        <dbReference type="ARBA" id="ARBA00008819"/>
    </source>
</evidence>
<dbReference type="AlphaFoldDB" id="M4IU95"/>
<dbReference type="PANTHER" id="PTHR31637">
    <property type="entry name" value="2,3-BISPHOSPHOGLYCERATE-INDEPENDENT PHOSPHOGLYCERATE MUTASE"/>
    <property type="match status" value="1"/>
</dbReference>
<dbReference type="PIRSF" id="PIRSF001492">
    <property type="entry name" value="IPGAM"/>
    <property type="match status" value="1"/>
</dbReference>
<evidence type="ECO:0000256" key="10">
    <source>
        <dbReference type="PIRSR" id="PIRSR001492-3"/>
    </source>
</evidence>
<protein>
    <recommendedName>
        <fullName evidence="7">2,3-bisphosphoglycerate-independent phosphoglycerate mutase</fullName>
        <shortName evidence="7">BPG-independent PGAM</shortName>
        <shortName evidence="7">Phosphoglyceromutase</shortName>
        <shortName evidence="7">iPGM</shortName>
        <ecNumber evidence="7">5.4.2.12</ecNumber>
    </recommendedName>
</protein>
<feature type="binding site" evidence="7 10">
    <location>
        <position position="16"/>
    </location>
    <ligand>
        <name>Mn(2+)</name>
        <dbReference type="ChEBI" id="CHEBI:29035"/>
        <label>2</label>
    </ligand>
</feature>
<dbReference type="GO" id="GO:0004619">
    <property type="term" value="F:phosphoglycerate mutase activity"/>
    <property type="evidence" value="ECO:0007669"/>
    <property type="project" value="UniProtKB-UniRule"/>
</dbReference>
<dbReference type="SUPFAM" id="SSF64158">
    <property type="entry name" value="2,3-Bisphosphoglycerate-independent phosphoglycerate mutase, substrate-binding domain"/>
    <property type="match status" value="1"/>
</dbReference>
<comment type="subcellular location">
    <subcellularLocation>
        <location evidence="7">Plastid</location>
        <location evidence="7">Chloroplast</location>
    </subcellularLocation>
</comment>
<dbReference type="UniPathway" id="UPA00109">
    <property type="reaction ID" value="UER00186"/>
</dbReference>
<dbReference type="RefSeq" id="YP_007878317.1">
    <property type="nucleotide sequence ID" value="NC_021075.1"/>
</dbReference>
<keyword evidence="5 7" id="KW-0464">Manganese</keyword>
<accession>M4IU95</accession>
<evidence type="ECO:0000256" key="6">
    <source>
        <dbReference type="ARBA" id="ARBA00023235"/>
    </source>
</evidence>
<evidence type="ECO:0000259" key="11">
    <source>
        <dbReference type="Pfam" id="PF01676"/>
    </source>
</evidence>
<comment type="pathway">
    <text evidence="1 7">Carbohydrate degradation; glycolysis; pyruvate from D-glyceraldehyde 3-phosphate: step 3/5.</text>
</comment>
<feature type="binding site" evidence="7 9">
    <location>
        <begin position="262"/>
        <end position="265"/>
    </location>
    <ligand>
        <name>substrate</name>
    </ligand>
</feature>
<feature type="binding site" evidence="7 10">
    <location>
        <position position="443"/>
    </location>
    <ligand>
        <name>Mn(2+)</name>
        <dbReference type="ChEBI" id="CHEBI:29035"/>
        <label>2</label>
    </ligand>
</feature>
<evidence type="ECO:0000256" key="4">
    <source>
        <dbReference type="ARBA" id="ARBA00023152"/>
    </source>
</evidence>
<name>M4IU95_CALTB</name>
<proteinExistence type="inferred from homology"/>
<organism evidence="13">
    <name type="scientific">Calliarthron tuberculosum</name>
    <name type="common">Coralline red alga</name>
    <name type="synonym">Corallina tuberculosa</name>
    <dbReference type="NCBI Taxonomy" id="48942"/>
    <lineage>
        <taxon>Eukaryota</taxon>
        <taxon>Rhodophyta</taxon>
        <taxon>Florideophyceae</taxon>
        <taxon>Corallinophycidae</taxon>
        <taxon>Corallinales</taxon>
        <taxon>Corallinaceae</taxon>
        <taxon>Corallinoideae</taxon>
        <taxon>Calliarthron</taxon>
    </lineage>
</organism>
<dbReference type="EC" id="5.4.2.12" evidence="7"/>
<dbReference type="InterPro" id="IPR017850">
    <property type="entry name" value="Alkaline_phosphatase_core_sf"/>
</dbReference>
<dbReference type="InterPro" id="IPR006124">
    <property type="entry name" value="Metalloenzyme"/>
</dbReference>
<comment type="similarity">
    <text evidence="2 7">Belongs to the BPG-independent phosphoglycerate mutase family.</text>
</comment>
<dbReference type="Pfam" id="PF01676">
    <property type="entry name" value="Metalloenzyme"/>
    <property type="match status" value="1"/>
</dbReference>
<dbReference type="GeneID" id="15329299"/>
<sequence length="527" mass="60205">MQNTQIIKPIILLILDGLGYNHKYHGNAIKQAYTPNLDFLWHHYPKTLIHASGEYVGLPKGQMGNSEVGHTTIGAGRIINQALVKINKSIETGAFFNNINLSNIYTTINNTTNKIHLIGLCSDGGVHSHINHLFALIEISKKYKDLQTCIHIITDGRDTKPNNAQTFINQVETFIKDSLNIKISTVSGRYYSMDRDCRWNRTEEAYLCLTNDNNIQPKYFNKSHKLINHNYNQEIYDEFIKPTRINYGKIEEGDGIIFFNFRPDRMRQLVQAFVKPYFKGFKVHKFAKLNIATFSTYDSTLNLPVIFPKIAQNNFLGKIISDNGLKQFRLAETEKYAHVTYFFNGGREEPFPGEDRQLIQSPQVDIYDSTPEMSAEQITEKLIQALKKNIYHLLIVNYANPDMLGHTGNFLATKKAIELLDKNLNKLLYQAKQHNAILIITADHGNAEKMLDKKNQPCKSHTNNLVPFIIVNNQNIYLQNKNNNKTLKPIGSLADIAPSILNLLKIDIPKDMDGQSLINDIYLQYIS</sequence>
<dbReference type="InterPro" id="IPR036646">
    <property type="entry name" value="PGAM_B_sf"/>
</dbReference>
<feature type="binding site" evidence="7 9">
    <location>
        <begin position="157"/>
        <end position="158"/>
    </location>
    <ligand>
        <name>substrate</name>
    </ligand>
</feature>
<dbReference type="Gene3D" id="3.40.1450.10">
    <property type="entry name" value="BPG-independent phosphoglycerate mutase, domain B"/>
    <property type="match status" value="1"/>
</dbReference>
<evidence type="ECO:0000256" key="9">
    <source>
        <dbReference type="PIRSR" id="PIRSR001492-2"/>
    </source>
</evidence>
<geneLocation type="chloroplast" evidence="13"/>
<evidence type="ECO:0000256" key="5">
    <source>
        <dbReference type="ARBA" id="ARBA00023211"/>
    </source>
</evidence>
<dbReference type="GO" id="GO:0006007">
    <property type="term" value="P:glucose catabolic process"/>
    <property type="evidence" value="ECO:0007669"/>
    <property type="project" value="InterPro"/>
</dbReference>
<dbReference type="NCBIfam" id="TIGR01307">
    <property type="entry name" value="pgm_bpd_ind"/>
    <property type="match status" value="1"/>
</dbReference>
<feature type="domain" description="Metalloenzyme" evidence="11">
    <location>
        <begin position="8"/>
        <end position="507"/>
    </location>
</feature>
<keyword evidence="13" id="KW-0150">Chloroplast</keyword>
<dbReference type="EMBL" id="KC153978">
    <property type="protein sequence ID" value="AGA63928.1"/>
    <property type="molecule type" value="Genomic_DNA"/>
</dbReference>
<feature type="binding site" evidence="7 9">
    <location>
        <position position="335"/>
    </location>
    <ligand>
        <name>substrate</name>
    </ligand>
</feature>
<dbReference type="InterPro" id="IPR011258">
    <property type="entry name" value="BPG-indep_PGM_N"/>
</dbReference>
<keyword evidence="13" id="KW-0934">Plastid</keyword>
<feature type="domain" description="BPG-independent PGAM N-terminal" evidence="12">
    <location>
        <begin position="86"/>
        <end position="298"/>
    </location>
</feature>
<dbReference type="GO" id="GO:0005829">
    <property type="term" value="C:cytosol"/>
    <property type="evidence" value="ECO:0007669"/>
    <property type="project" value="TreeGrafter"/>
</dbReference>
<feature type="binding site" evidence="7 10">
    <location>
        <position position="66"/>
    </location>
    <ligand>
        <name>Mn(2+)</name>
        <dbReference type="ChEBI" id="CHEBI:29035"/>
        <label>2</label>
    </ligand>
</feature>
<dbReference type="CDD" id="cd16010">
    <property type="entry name" value="iPGM"/>
    <property type="match status" value="1"/>
</dbReference>
<feature type="binding site" evidence="7 10">
    <location>
        <position position="402"/>
    </location>
    <ligand>
        <name>Mn(2+)</name>
        <dbReference type="ChEBI" id="CHEBI:29035"/>
        <label>1</label>
    </ligand>
</feature>
<feature type="binding site" evidence="7 9">
    <location>
        <position position="127"/>
    </location>
    <ligand>
        <name>substrate</name>
    </ligand>
</feature>
<keyword evidence="4 7" id="KW-0324">Glycolysis</keyword>
<evidence type="ECO:0000256" key="1">
    <source>
        <dbReference type="ARBA" id="ARBA00004798"/>
    </source>
</evidence>
<evidence type="ECO:0000256" key="3">
    <source>
        <dbReference type="ARBA" id="ARBA00022723"/>
    </source>
</evidence>
<evidence type="ECO:0000256" key="7">
    <source>
        <dbReference type="HAMAP-Rule" id="MF_01038"/>
    </source>
</evidence>
<evidence type="ECO:0000256" key="8">
    <source>
        <dbReference type="PIRSR" id="PIRSR001492-1"/>
    </source>
</evidence>
<comment type="cofactor">
    <cofactor evidence="7">
        <name>Mn(2+)</name>
        <dbReference type="ChEBI" id="CHEBI:29035"/>
    </cofactor>
    <text evidence="7">Binds 2 manganese ions per subunit.</text>
</comment>
<dbReference type="PANTHER" id="PTHR31637:SF0">
    <property type="entry name" value="2,3-BISPHOSPHOGLYCERATE-INDEPENDENT PHOSPHOGLYCERATE MUTASE"/>
    <property type="match status" value="1"/>
</dbReference>
<dbReference type="GO" id="GO:0030145">
    <property type="term" value="F:manganese ion binding"/>
    <property type="evidence" value="ECO:0007669"/>
    <property type="project" value="UniProtKB-UniRule"/>
</dbReference>
<reference evidence="13" key="1">
    <citation type="journal article" date="2013" name="PLoS ONE">
        <title>Evolution of red algal plastid genomes: ancient architectures, introns, horizontal gene transfer, and taxonomic utility of plastid markers.</title>
        <authorList>
            <person name="Janouskovec J."/>
            <person name="Liu S.-L."/>
            <person name="Martone P.T."/>
            <person name="Carre W."/>
            <person name="Leblanc C."/>
            <person name="Collen J."/>
            <person name="Keeling P.J."/>
        </authorList>
    </citation>
    <scope>NUCLEOTIDE SEQUENCE</scope>
</reference>
<dbReference type="Pfam" id="PF06415">
    <property type="entry name" value="iPGM_N"/>
    <property type="match status" value="1"/>
</dbReference>
<feature type="binding site" evidence="7 10">
    <location>
        <position position="461"/>
    </location>
    <ligand>
        <name>Mn(2+)</name>
        <dbReference type="ChEBI" id="CHEBI:29035"/>
        <label>1</label>
    </ligand>
</feature>
<feature type="binding site" evidence="7 10">
    <location>
        <position position="406"/>
    </location>
    <ligand>
        <name>Mn(2+)</name>
        <dbReference type="ChEBI" id="CHEBI:29035"/>
        <label>1</label>
    </ligand>
</feature>
<comment type="catalytic activity">
    <reaction evidence="7">
        <text>(2R)-2-phosphoglycerate = (2R)-3-phosphoglycerate</text>
        <dbReference type="Rhea" id="RHEA:15901"/>
        <dbReference type="ChEBI" id="CHEBI:58272"/>
        <dbReference type="ChEBI" id="CHEBI:58289"/>
        <dbReference type="EC" id="5.4.2.12"/>
    </reaction>
</comment>
<dbReference type="GO" id="GO:0006096">
    <property type="term" value="P:glycolytic process"/>
    <property type="evidence" value="ECO:0007669"/>
    <property type="project" value="UniProtKB-UniRule"/>
</dbReference>
<feature type="active site" description="Phosphoserine intermediate" evidence="7 8">
    <location>
        <position position="66"/>
    </location>
</feature>
<comment type="function">
    <text evidence="7">Catalyzes the interconversion of 2-phosphoglycerate and 3-phosphoglycerate.</text>
</comment>
<feature type="binding site" evidence="7 9">
    <location>
        <position position="189"/>
    </location>
    <ligand>
        <name>substrate</name>
    </ligand>
</feature>
<dbReference type="SUPFAM" id="SSF53649">
    <property type="entry name" value="Alkaline phosphatase-like"/>
    <property type="match status" value="1"/>
</dbReference>
<keyword evidence="3 7" id="KW-0479">Metal-binding</keyword>
<dbReference type="FunFam" id="3.40.1450.10:FF:000002">
    <property type="entry name" value="2,3-bisphosphoglycerate-independent phosphoglycerate mutase"/>
    <property type="match status" value="1"/>
</dbReference>
<gene>
    <name evidence="13" type="primary">pgmA</name>
    <name evidence="7" type="synonym">gpmI</name>
</gene>
<feature type="binding site" evidence="7 9">
    <location>
        <position position="195"/>
    </location>
    <ligand>
        <name>substrate</name>
    </ligand>
</feature>
<dbReference type="HAMAP" id="MF_01038">
    <property type="entry name" value="GpmI"/>
    <property type="match status" value="1"/>
</dbReference>
<dbReference type="GO" id="GO:0009507">
    <property type="term" value="C:chloroplast"/>
    <property type="evidence" value="ECO:0007669"/>
    <property type="project" value="UniProtKB-SubCell"/>
</dbReference>
<dbReference type="Gene3D" id="3.40.720.10">
    <property type="entry name" value="Alkaline Phosphatase, subunit A"/>
    <property type="match status" value="1"/>
</dbReference>